<reference evidence="14" key="1">
    <citation type="submission" date="2025-08" db="UniProtKB">
        <authorList>
            <consortium name="Ensembl"/>
        </authorList>
    </citation>
    <scope>IDENTIFICATION</scope>
</reference>
<evidence type="ECO:0000259" key="13">
    <source>
        <dbReference type="PROSITE" id="PS50262"/>
    </source>
</evidence>
<dbReference type="InterPro" id="IPR000725">
    <property type="entry name" value="Olfact_rcpt"/>
</dbReference>
<protein>
    <recommendedName>
        <fullName evidence="12">Olfactory receptor</fullName>
    </recommendedName>
</protein>
<keyword evidence="3 12" id="KW-0716">Sensory transduction</keyword>
<evidence type="ECO:0000256" key="11">
    <source>
        <dbReference type="RuleBase" id="RU000688"/>
    </source>
</evidence>
<keyword evidence="4 11" id="KW-0812">Transmembrane</keyword>
<evidence type="ECO:0000256" key="12">
    <source>
        <dbReference type="RuleBase" id="RU363047"/>
    </source>
</evidence>
<feature type="transmembrane region" description="Helical" evidence="12">
    <location>
        <begin position="277"/>
        <end position="297"/>
    </location>
</feature>
<keyword evidence="8 12" id="KW-0472">Membrane</keyword>
<feature type="transmembrane region" description="Helical" evidence="12">
    <location>
        <begin position="243"/>
        <end position="265"/>
    </location>
</feature>
<comment type="subcellular location">
    <subcellularLocation>
        <location evidence="1 12">Cell membrane</location>
        <topology evidence="1 12">Multi-pass membrane protein</topology>
    </subcellularLocation>
</comment>
<dbReference type="SUPFAM" id="SSF81321">
    <property type="entry name" value="Family A G protein-coupled receptor-like"/>
    <property type="match status" value="1"/>
</dbReference>
<feature type="transmembrane region" description="Helical" evidence="12">
    <location>
        <begin position="146"/>
        <end position="169"/>
    </location>
</feature>
<comment type="similarity">
    <text evidence="11">Belongs to the G-protein coupled receptor 1 family.</text>
</comment>
<feature type="transmembrane region" description="Helical" evidence="12">
    <location>
        <begin position="202"/>
        <end position="231"/>
    </location>
</feature>
<evidence type="ECO:0000313" key="14">
    <source>
        <dbReference type="Ensembl" id="ENSCSRP00000027581.1"/>
    </source>
</evidence>
<dbReference type="InterPro" id="IPR000276">
    <property type="entry name" value="GPCR_Rhodpsn"/>
</dbReference>
<name>A0A8C3TEQ4_CHESE</name>
<evidence type="ECO:0000256" key="10">
    <source>
        <dbReference type="ARBA" id="ARBA00023224"/>
    </source>
</evidence>
<keyword evidence="9 11" id="KW-0675">Receptor</keyword>
<keyword evidence="2 12" id="KW-1003">Cell membrane</keyword>
<accession>A0A8C3TEQ4</accession>
<evidence type="ECO:0000256" key="2">
    <source>
        <dbReference type="ARBA" id="ARBA00022475"/>
    </source>
</evidence>
<sequence length="319" mass="35743">MGKQTQEGENQTTVIHFILFGLSSDPKIQIFLFVLFLVIYLITLLGNMLIILVIKADPQLHTPMYFFLSNLSFLDISYTSTIMPKMLANLLVERKAISFAGCMVQLYCFVFLGATECFLLAVMAYDRYLAICYPLHYAVAMSDASCTRLAMGSWVTGIFTGLLPCLLISRLPFCGSNQIKHFFCDIPPLLKLSCSDTSTTEVVIFILSLLVLVSCLLLTLVSYLFIILTILKIPSSSGKRKTFSTCGSHLAIVAIYYGTMISMYVRPTSRLSSELNKIVSVFYTIITPLLNPVIYSLRNTDFKDALKKVISRQCSLHRV</sequence>
<dbReference type="Gene3D" id="1.20.1070.10">
    <property type="entry name" value="Rhodopsin 7-helix transmembrane proteins"/>
    <property type="match status" value="1"/>
</dbReference>
<evidence type="ECO:0000256" key="7">
    <source>
        <dbReference type="ARBA" id="ARBA00023040"/>
    </source>
</evidence>
<evidence type="ECO:0000256" key="1">
    <source>
        <dbReference type="ARBA" id="ARBA00004651"/>
    </source>
</evidence>
<evidence type="ECO:0000256" key="4">
    <source>
        <dbReference type="ARBA" id="ARBA00022692"/>
    </source>
</evidence>
<feature type="transmembrane region" description="Helical" evidence="12">
    <location>
        <begin position="65"/>
        <end position="84"/>
    </location>
</feature>
<dbReference type="GO" id="GO:0004984">
    <property type="term" value="F:olfactory receptor activity"/>
    <property type="evidence" value="ECO:0007669"/>
    <property type="project" value="InterPro"/>
</dbReference>
<dbReference type="AlphaFoldDB" id="A0A8C3TEQ4"/>
<feature type="transmembrane region" description="Helical" evidence="12">
    <location>
        <begin position="104"/>
        <end position="125"/>
    </location>
</feature>
<dbReference type="PRINTS" id="PR00237">
    <property type="entry name" value="GPCRRHODOPSN"/>
</dbReference>
<keyword evidence="6 12" id="KW-1133">Transmembrane helix</keyword>
<dbReference type="GO" id="GO:0005886">
    <property type="term" value="C:plasma membrane"/>
    <property type="evidence" value="ECO:0007669"/>
    <property type="project" value="UniProtKB-SubCell"/>
</dbReference>
<evidence type="ECO:0000256" key="9">
    <source>
        <dbReference type="ARBA" id="ARBA00023170"/>
    </source>
</evidence>
<dbReference type="PROSITE" id="PS00237">
    <property type="entry name" value="G_PROTEIN_RECEP_F1_1"/>
    <property type="match status" value="1"/>
</dbReference>
<dbReference type="PROSITE" id="PS50262">
    <property type="entry name" value="G_PROTEIN_RECEP_F1_2"/>
    <property type="match status" value="1"/>
</dbReference>
<dbReference type="CDD" id="cd13954">
    <property type="entry name" value="7tmA_OR"/>
    <property type="match status" value="1"/>
</dbReference>
<reference evidence="14" key="2">
    <citation type="submission" date="2025-09" db="UniProtKB">
        <authorList>
            <consortium name="Ensembl"/>
        </authorList>
    </citation>
    <scope>IDENTIFICATION</scope>
</reference>
<dbReference type="InterPro" id="IPR050516">
    <property type="entry name" value="Olfactory_GPCR"/>
</dbReference>
<feature type="domain" description="G-protein coupled receptors family 1 profile" evidence="13">
    <location>
        <begin position="46"/>
        <end position="295"/>
    </location>
</feature>
<feature type="transmembrane region" description="Helical" evidence="12">
    <location>
        <begin position="30"/>
        <end position="53"/>
    </location>
</feature>
<dbReference type="Pfam" id="PF13853">
    <property type="entry name" value="7tm_4"/>
    <property type="match status" value="1"/>
</dbReference>
<dbReference type="Proteomes" id="UP000694403">
    <property type="component" value="Unplaced"/>
</dbReference>
<dbReference type="InterPro" id="IPR017452">
    <property type="entry name" value="GPCR_Rhodpsn_7TM"/>
</dbReference>
<evidence type="ECO:0000256" key="8">
    <source>
        <dbReference type="ARBA" id="ARBA00023136"/>
    </source>
</evidence>
<dbReference type="PRINTS" id="PR00245">
    <property type="entry name" value="OLFACTORYR"/>
</dbReference>
<evidence type="ECO:0000256" key="5">
    <source>
        <dbReference type="ARBA" id="ARBA00022725"/>
    </source>
</evidence>
<dbReference type="GO" id="GO:0004930">
    <property type="term" value="F:G protein-coupled receptor activity"/>
    <property type="evidence" value="ECO:0007669"/>
    <property type="project" value="UniProtKB-KW"/>
</dbReference>
<organism evidence="14 15">
    <name type="scientific">Chelydra serpentina</name>
    <name type="common">Snapping turtle</name>
    <name type="synonym">Testudo serpentina</name>
    <dbReference type="NCBI Taxonomy" id="8475"/>
    <lineage>
        <taxon>Eukaryota</taxon>
        <taxon>Metazoa</taxon>
        <taxon>Chordata</taxon>
        <taxon>Craniata</taxon>
        <taxon>Vertebrata</taxon>
        <taxon>Euteleostomi</taxon>
        <taxon>Archelosauria</taxon>
        <taxon>Testudinata</taxon>
        <taxon>Testudines</taxon>
        <taxon>Cryptodira</taxon>
        <taxon>Durocryptodira</taxon>
        <taxon>Americhelydia</taxon>
        <taxon>Chelydroidea</taxon>
        <taxon>Chelydridae</taxon>
        <taxon>Chelydra</taxon>
    </lineage>
</organism>
<keyword evidence="15" id="KW-1185">Reference proteome</keyword>
<dbReference type="Ensembl" id="ENSCSRT00000028713.1">
    <property type="protein sequence ID" value="ENSCSRP00000027581.1"/>
    <property type="gene ID" value="ENSCSRG00000020403.1"/>
</dbReference>
<evidence type="ECO:0000256" key="3">
    <source>
        <dbReference type="ARBA" id="ARBA00022606"/>
    </source>
</evidence>
<keyword evidence="5 12" id="KW-0552">Olfaction</keyword>
<evidence type="ECO:0000256" key="6">
    <source>
        <dbReference type="ARBA" id="ARBA00022989"/>
    </source>
</evidence>
<keyword evidence="10 11" id="KW-0807">Transducer</keyword>
<dbReference type="PANTHER" id="PTHR26452">
    <property type="entry name" value="OLFACTORY RECEPTOR"/>
    <property type="match status" value="1"/>
</dbReference>
<dbReference type="FunFam" id="1.20.1070.10:FF:000001">
    <property type="entry name" value="Olfactory receptor"/>
    <property type="match status" value="1"/>
</dbReference>
<keyword evidence="7 11" id="KW-0297">G-protein coupled receptor</keyword>
<evidence type="ECO:0000313" key="15">
    <source>
        <dbReference type="Proteomes" id="UP000694403"/>
    </source>
</evidence>
<proteinExistence type="inferred from homology"/>